<protein>
    <submittedName>
        <fullName evidence="2">Uncharacterized protein</fullName>
    </submittedName>
</protein>
<feature type="compositionally biased region" description="Basic and acidic residues" evidence="1">
    <location>
        <begin position="53"/>
        <end position="72"/>
    </location>
</feature>
<feature type="compositionally biased region" description="Acidic residues" evidence="1">
    <location>
        <begin position="241"/>
        <end position="256"/>
    </location>
</feature>
<feature type="region of interest" description="Disordered" evidence="1">
    <location>
        <begin position="1"/>
        <end position="72"/>
    </location>
</feature>
<evidence type="ECO:0000256" key="1">
    <source>
        <dbReference type="SAM" id="MobiDB-lite"/>
    </source>
</evidence>
<gene>
    <name evidence="2" type="ORF">B9Z19DRAFT_1136378</name>
</gene>
<feature type="compositionally biased region" description="Gly residues" evidence="1">
    <location>
        <begin position="14"/>
        <end position="24"/>
    </location>
</feature>
<feature type="region of interest" description="Disordered" evidence="1">
    <location>
        <begin position="189"/>
        <end position="258"/>
    </location>
</feature>
<dbReference type="AlphaFoldDB" id="A0A2T6ZBQ7"/>
<proteinExistence type="predicted"/>
<organism evidence="2 3">
    <name type="scientific">Tuber borchii</name>
    <name type="common">White truffle</name>
    <dbReference type="NCBI Taxonomy" id="42251"/>
    <lineage>
        <taxon>Eukaryota</taxon>
        <taxon>Fungi</taxon>
        <taxon>Dikarya</taxon>
        <taxon>Ascomycota</taxon>
        <taxon>Pezizomycotina</taxon>
        <taxon>Pezizomycetes</taxon>
        <taxon>Pezizales</taxon>
        <taxon>Tuberaceae</taxon>
        <taxon>Tuber</taxon>
    </lineage>
</organism>
<evidence type="ECO:0000313" key="2">
    <source>
        <dbReference type="EMBL" id="PUU72913.1"/>
    </source>
</evidence>
<evidence type="ECO:0000313" key="3">
    <source>
        <dbReference type="Proteomes" id="UP000244722"/>
    </source>
</evidence>
<keyword evidence="3" id="KW-1185">Reference proteome</keyword>
<dbReference type="EMBL" id="NESQ01000444">
    <property type="protein sequence ID" value="PUU72913.1"/>
    <property type="molecule type" value="Genomic_DNA"/>
</dbReference>
<dbReference type="Proteomes" id="UP000244722">
    <property type="component" value="Unassembled WGS sequence"/>
</dbReference>
<feature type="compositionally biased region" description="Basic and acidic residues" evidence="1">
    <location>
        <begin position="25"/>
        <end position="38"/>
    </location>
</feature>
<reference evidence="2 3" key="1">
    <citation type="submission" date="2017-04" db="EMBL/GenBank/DDBJ databases">
        <title>Draft genome sequence of Tuber borchii Vittad., a whitish edible truffle.</title>
        <authorList>
            <consortium name="DOE Joint Genome Institute"/>
            <person name="Murat C."/>
            <person name="Kuo A."/>
            <person name="Barry K.W."/>
            <person name="Clum A."/>
            <person name="Dockter R.B."/>
            <person name="Fauchery L."/>
            <person name="Iotti M."/>
            <person name="Kohler A."/>
            <person name="Labutti K."/>
            <person name="Lindquist E.A."/>
            <person name="Lipzen A."/>
            <person name="Ohm R.A."/>
            <person name="Wang M."/>
            <person name="Grigoriev I.V."/>
            <person name="Zambonelli A."/>
            <person name="Martin F.M."/>
        </authorList>
    </citation>
    <scope>NUCLEOTIDE SEQUENCE [LARGE SCALE GENOMIC DNA]</scope>
    <source>
        <strain evidence="2 3">Tbo3840</strain>
    </source>
</reference>
<comment type="caution">
    <text evidence="2">The sequence shown here is derived from an EMBL/GenBank/DDBJ whole genome shotgun (WGS) entry which is preliminary data.</text>
</comment>
<sequence length="318" mass="34113">MFRKTPELVPAGGQTTGGIGPSEGGEGRGDGGPSHERSGAGSPVRRSVSPQKRLYDESEVDPKGKKKQRSEVICEDNHAHSSGEDDYFVCLVPTTSSSCLAKVATFKGLKSHIRSTHLESLTCPIGECEFVTHNSKDLYKHHMDDHHGDTFQGAVFRTLNHSRYEDKEALKSAKNMDQIFEIFSRQEGEIPAAGPSGQSGSVGAGSDGGDEGEVHGVDPAEQYGRDYGVGDEGDHGVGNGESEEEGDGDGEGDGEEQVPWGAAEGFMASHFADFAQTCTEDLRRQYGTAPRSPAEMEEIFQDLGRFFSAIALAARDNI</sequence>
<accession>A0A2T6ZBQ7</accession>
<name>A0A2T6ZBQ7_TUBBO</name>